<dbReference type="GO" id="GO:0016491">
    <property type="term" value="F:oxidoreductase activity"/>
    <property type="evidence" value="ECO:0007669"/>
    <property type="project" value="InterPro"/>
</dbReference>
<feature type="domain" description="ER-bound oxygenase mpaB/mpaB'/Rubber oxygenase catalytic" evidence="2">
    <location>
        <begin position="33"/>
        <end position="267"/>
    </location>
</feature>
<dbReference type="AlphaFoldDB" id="A0A838ABJ7"/>
<reference evidence="3 4" key="1">
    <citation type="submission" date="2020-07" db="EMBL/GenBank/DDBJ databases">
        <title>Genome of Haloechinothrix sp.</title>
        <authorList>
            <person name="Tang S.-K."/>
            <person name="Yang L."/>
            <person name="Zhu W.-Y."/>
        </authorList>
    </citation>
    <scope>NUCLEOTIDE SEQUENCE [LARGE SCALE GENOMIC DNA]</scope>
    <source>
        <strain evidence="3 4">YIM 98757</strain>
    </source>
</reference>
<comment type="caution">
    <text evidence="3">The sequence shown here is derived from an EMBL/GenBank/DDBJ whole genome shotgun (WGS) entry which is preliminary data.</text>
</comment>
<dbReference type="RefSeq" id="WP_180893426.1">
    <property type="nucleotide sequence ID" value="NZ_JACCKD010000004.1"/>
</dbReference>
<name>A0A838ABJ7_9PSEU</name>
<evidence type="ECO:0000259" key="2">
    <source>
        <dbReference type="Pfam" id="PF09995"/>
    </source>
</evidence>
<proteinExistence type="predicted"/>
<dbReference type="PANTHER" id="PTHR36151:SF3">
    <property type="entry name" value="ER-BOUND OXYGENASE MPAB_MPAB'_RUBBER OXYGENASE CATALYTIC DOMAIN-CONTAINING PROTEIN"/>
    <property type="match status" value="1"/>
</dbReference>
<organism evidence="3 4">
    <name type="scientific">Haloechinothrix aidingensis</name>
    <dbReference type="NCBI Taxonomy" id="2752311"/>
    <lineage>
        <taxon>Bacteria</taxon>
        <taxon>Bacillati</taxon>
        <taxon>Actinomycetota</taxon>
        <taxon>Actinomycetes</taxon>
        <taxon>Pseudonocardiales</taxon>
        <taxon>Pseudonocardiaceae</taxon>
        <taxon>Haloechinothrix</taxon>
    </lineage>
</organism>
<evidence type="ECO:0000256" key="1">
    <source>
        <dbReference type="SAM" id="MobiDB-lite"/>
    </source>
</evidence>
<sequence>MVRTASRRDAEPVKSGDERRRPMEPGGILWDDAGLVTFPLTTGSAFLLQVMHPSIGAVVGERSVFRTDAVGRAARSVASVMTWIYGGEEALAEGDRLRAMHAPLKSVDEHGVTHHALASGPWAWVMLTAPYSFLIAGEYFARRSPTGAECEALYGELVQVMRNLHVPEKEIPATYEEYRVTFDEIIDQVLVAHRTAWEYLRTVRHVPPPPGMPGLLRPLWRVLMDLPGRLQYFVTIGTLPGKAREKLGIAWTAADERRLRRFGRAIAYLLPLLPERLRYLPIAYEARRAERARRRLHAVLARRPR</sequence>
<protein>
    <submittedName>
        <fullName evidence="3">DUF2236 domain-containing protein</fullName>
    </submittedName>
</protein>
<evidence type="ECO:0000313" key="4">
    <source>
        <dbReference type="Proteomes" id="UP000582974"/>
    </source>
</evidence>
<dbReference type="InterPro" id="IPR018713">
    <property type="entry name" value="MPAB/Lcp_cat_dom"/>
</dbReference>
<feature type="compositionally biased region" description="Basic and acidic residues" evidence="1">
    <location>
        <begin position="1"/>
        <end position="23"/>
    </location>
</feature>
<evidence type="ECO:0000313" key="3">
    <source>
        <dbReference type="EMBL" id="MBA0126619.1"/>
    </source>
</evidence>
<accession>A0A838ABJ7</accession>
<dbReference type="Proteomes" id="UP000582974">
    <property type="component" value="Unassembled WGS sequence"/>
</dbReference>
<keyword evidence="4" id="KW-1185">Reference proteome</keyword>
<feature type="region of interest" description="Disordered" evidence="1">
    <location>
        <begin position="1"/>
        <end position="26"/>
    </location>
</feature>
<dbReference type="EMBL" id="JACCKD010000004">
    <property type="protein sequence ID" value="MBA0126619.1"/>
    <property type="molecule type" value="Genomic_DNA"/>
</dbReference>
<gene>
    <name evidence="3" type="ORF">H0B56_13790</name>
</gene>
<dbReference type="Pfam" id="PF09995">
    <property type="entry name" value="MPAB_Lcp_cat"/>
    <property type="match status" value="1"/>
</dbReference>
<dbReference type="PANTHER" id="PTHR36151">
    <property type="entry name" value="BLR2777 PROTEIN"/>
    <property type="match status" value="1"/>
</dbReference>